<dbReference type="OrthoDB" id="429813at2759"/>
<evidence type="ECO:0000313" key="3">
    <source>
        <dbReference type="EMBL" id="KDO34266.1"/>
    </source>
</evidence>
<dbReference type="PANTHER" id="PTHR36451:SF1">
    <property type="entry name" value="OMEGA-HYDROXY-BETA-DIHYDROMENAQUINONE-9 SULFOTRANSFERASE STF3"/>
    <property type="match status" value="1"/>
</dbReference>
<evidence type="ECO:0000256" key="1">
    <source>
        <dbReference type="SAM" id="MobiDB-lite"/>
    </source>
</evidence>
<feature type="transmembrane region" description="Helical" evidence="2">
    <location>
        <begin position="62"/>
        <end position="79"/>
    </location>
</feature>
<dbReference type="VEuPathDB" id="FungiDB:SPRG_19089"/>
<keyword evidence="2" id="KW-0812">Transmembrane</keyword>
<keyword evidence="2" id="KW-1133">Transmembrane helix</keyword>
<proteinExistence type="predicted"/>
<name>A0A067D6H2_SAPPC</name>
<sequence>MEEYVQQAWDFAKQVMWELGVQEVYMLLNVICLMMFVYHLIRFAMGHPLPEPKKPDPTLIPSYWFSHWWINILLAYAWIARRFFCTTIFPLPKEKLLDLLKDTPKEAEAFFGDQAATVAVYETVITDLEKSPLLSNFGRFTAQRQLMEALRARQAFMKYFVAHPEIADVSLPSPIVITGLPRTGSTLLHNLLACDPSARAAFNYEVDAGGYAAVAPPTKAMDTEHTWFQRGVHAWDARYRLTPEIFADIAACHFSTPETIADDAVLIEHALPPLKYIAVLSNKARRMLLTATNKRNVYTYLYRYYQLLQSGQPDGPTHWVLKSPFHASHLPLLRATFPGARIVMLHREMKQVVASSATKLLREMHPSLKGKGLDKKLIGRLATELCTETTNALLARKAVDVTNLQYDEWIADPIGTVKALYDQWGMEVSDDFENKMREYLEKNPKGKYGEVKYTVEEYGLSGAVLDCTFGKYAAMQAAQSRDGPEITSPRHSDKVHVPSTA</sequence>
<dbReference type="EMBL" id="KK583191">
    <property type="protein sequence ID" value="KDO34266.1"/>
    <property type="molecule type" value="Genomic_DNA"/>
</dbReference>
<dbReference type="AlphaFoldDB" id="A0A067D6H2"/>
<gene>
    <name evidence="3" type="ORF">SPRG_19089</name>
</gene>
<organism evidence="3 4">
    <name type="scientific">Saprolegnia parasitica (strain CBS 223.65)</name>
    <dbReference type="NCBI Taxonomy" id="695850"/>
    <lineage>
        <taxon>Eukaryota</taxon>
        <taxon>Sar</taxon>
        <taxon>Stramenopiles</taxon>
        <taxon>Oomycota</taxon>
        <taxon>Saprolegniomycetes</taxon>
        <taxon>Saprolegniales</taxon>
        <taxon>Saprolegniaceae</taxon>
        <taxon>Saprolegnia</taxon>
    </lineage>
</organism>
<feature type="transmembrane region" description="Helical" evidence="2">
    <location>
        <begin position="24"/>
        <end position="41"/>
    </location>
</feature>
<dbReference type="Proteomes" id="UP000030745">
    <property type="component" value="Unassembled WGS sequence"/>
</dbReference>
<evidence type="ECO:0008006" key="5">
    <source>
        <dbReference type="Google" id="ProtNLM"/>
    </source>
</evidence>
<feature type="region of interest" description="Disordered" evidence="1">
    <location>
        <begin position="480"/>
        <end position="501"/>
    </location>
</feature>
<dbReference type="RefSeq" id="XP_012195285.1">
    <property type="nucleotide sequence ID" value="XM_012339895.1"/>
</dbReference>
<dbReference type="OMA" id="HQGLEMW"/>
<dbReference type="InterPro" id="IPR052736">
    <property type="entry name" value="Stf3_sulfotransferase"/>
</dbReference>
<feature type="compositionally biased region" description="Basic and acidic residues" evidence="1">
    <location>
        <begin position="482"/>
        <end position="501"/>
    </location>
</feature>
<keyword evidence="4" id="KW-1185">Reference proteome</keyword>
<evidence type="ECO:0000256" key="2">
    <source>
        <dbReference type="SAM" id="Phobius"/>
    </source>
</evidence>
<dbReference type="PANTHER" id="PTHR36451">
    <property type="entry name" value="PAPS-DEPENDENT SULFOTRANSFERASE STF3"/>
    <property type="match status" value="1"/>
</dbReference>
<dbReference type="KEGG" id="spar:SPRG_19089"/>
<keyword evidence="2" id="KW-0472">Membrane</keyword>
<dbReference type="SUPFAM" id="SSF52540">
    <property type="entry name" value="P-loop containing nucleoside triphosphate hydrolases"/>
    <property type="match status" value="1"/>
</dbReference>
<evidence type="ECO:0000313" key="4">
    <source>
        <dbReference type="Proteomes" id="UP000030745"/>
    </source>
</evidence>
<dbReference type="Gene3D" id="3.40.50.300">
    <property type="entry name" value="P-loop containing nucleotide triphosphate hydrolases"/>
    <property type="match status" value="1"/>
</dbReference>
<dbReference type="InterPro" id="IPR027417">
    <property type="entry name" value="P-loop_NTPase"/>
</dbReference>
<dbReference type="GeneID" id="24140534"/>
<protein>
    <recommendedName>
        <fullName evidence="5">Sulfotransferase domain-containing protein</fullName>
    </recommendedName>
</protein>
<dbReference type="Pfam" id="PF13469">
    <property type="entry name" value="Sulfotransfer_3"/>
    <property type="match status" value="1"/>
</dbReference>
<reference evidence="3 4" key="1">
    <citation type="journal article" date="2013" name="PLoS Genet.">
        <title>Distinctive expansion of potential virulence genes in the genome of the oomycete fish pathogen Saprolegnia parasitica.</title>
        <authorList>
            <person name="Jiang R.H."/>
            <person name="de Bruijn I."/>
            <person name="Haas B.J."/>
            <person name="Belmonte R."/>
            <person name="Lobach L."/>
            <person name="Christie J."/>
            <person name="van den Ackerveken G."/>
            <person name="Bottin A."/>
            <person name="Bulone V."/>
            <person name="Diaz-Moreno S.M."/>
            <person name="Dumas B."/>
            <person name="Fan L."/>
            <person name="Gaulin E."/>
            <person name="Govers F."/>
            <person name="Grenville-Briggs L.J."/>
            <person name="Horner N.R."/>
            <person name="Levin J.Z."/>
            <person name="Mammella M."/>
            <person name="Meijer H.J."/>
            <person name="Morris P."/>
            <person name="Nusbaum C."/>
            <person name="Oome S."/>
            <person name="Phillips A.J."/>
            <person name="van Rooyen D."/>
            <person name="Rzeszutek E."/>
            <person name="Saraiva M."/>
            <person name="Secombes C.J."/>
            <person name="Seidl M.F."/>
            <person name="Snel B."/>
            <person name="Stassen J.H."/>
            <person name="Sykes S."/>
            <person name="Tripathy S."/>
            <person name="van den Berg H."/>
            <person name="Vega-Arreguin J.C."/>
            <person name="Wawra S."/>
            <person name="Young S.K."/>
            <person name="Zeng Q."/>
            <person name="Dieguez-Uribeondo J."/>
            <person name="Russ C."/>
            <person name="Tyler B.M."/>
            <person name="van West P."/>
        </authorList>
    </citation>
    <scope>NUCLEOTIDE SEQUENCE [LARGE SCALE GENOMIC DNA]</scope>
    <source>
        <strain evidence="3 4">CBS 223.65</strain>
    </source>
</reference>
<accession>A0A067D6H2</accession>